<organism evidence="2 3">
    <name type="scientific">Aquimarina amphilecti</name>
    <dbReference type="NCBI Taxonomy" id="1038014"/>
    <lineage>
        <taxon>Bacteria</taxon>
        <taxon>Pseudomonadati</taxon>
        <taxon>Bacteroidota</taxon>
        <taxon>Flavobacteriia</taxon>
        <taxon>Flavobacteriales</taxon>
        <taxon>Flavobacteriaceae</taxon>
        <taxon>Aquimarina</taxon>
    </lineage>
</organism>
<evidence type="ECO:0008006" key="4">
    <source>
        <dbReference type="Google" id="ProtNLM"/>
    </source>
</evidence>
<gene>
    <name evidence="2" type="ORF">SAMN04487910_1643</name>
</gene>
<keyword evidence="1" id="KW-0812">Transmembrane</keyword>
<dbReference type="OrthoDB" id="1493774at2"/>
<evidence type="ECO:0000256" key="1">
    <source>
        <dbReference type="SAM" id="Phobius"/>
    </source>
</evidence>
<dbReference type="AlphaFoldDB" id="A0A1H7M9A8"/>
<reference evidence="2 3" key="1">
    <citation type="submission" date="2016-10" db="EMBL/GenBank/DDBJ databases">
        <authorList>
            <person name="de Groot N.N."/>
        </authorList>
    </citation>
    <scope>NUCLEOTIDE SEQUENCE [LARGE SCALE GENOMIC DNA]</scope>
    <source>
        <strain evidence="2 3">DSM 25232</strain>
    </source>
</reference>
<sequence length="148" mass="17341">MKINWGTAIVLVFIGFISFILFFVIRMNTDKKFEHDLVTEDYYKQELAFQEEINAEKNAKALKSNITIKKVSEGLLITFPEDINSKKLTGTISLYRPSNKKLDFQVPIKLHSSELLVLKNKLIEGRWNITVNWEHENTSYLFKESFTY</sequence>
<evidence type="ECO:0000313" key="2">
    <source>
        <dbReference type="EMBL" id="SEL07732.1"/>
    </source>
</evidence>
<keyword evidence="1" id="KW-0472">Membrane</keyword>
<dbReference type="InterPro" id="IPR008620">
    <property type="entry name" value="FixH"/>
</dbReference>
<keyword evidence="3" id="KW-1185">Reference proteome</keyword>
<dbReference type="Pfam" id="PF05751">
    <property type="entry name" value="FixH"/>
    <property type="match status" value="1"/>
</dbReference>
<accession>A0A1H7M9A8</accession>
<dbReference type="EMBL" id="FOAB01000003">
    <property type="protein sequence ID" value="SEL07732.1"/>
    <property type="molecule type" value="Genomic_DNA"/>
</dbReference>
<dbReference type="STRING" id="1038014.SAMN04487910_1643"/>
<evidence type="ECO:0000313" key="3">
    <source>
        <dbReference type="Proteomes" id="UP000198521"/>
    </source>
</evidence>
<keyword evidence="1" id="KW-1133">Transmembrane helix</keyword>
<dbReference type="RefSeq" id="WP_091407390.1">
    <property type="nucleotide sequence ID" value="NZ_FOAB01000003.1"/>
</dbReference>
<feature type="transmembrane region" description="Helical" evidence="1">
    <location>
        <begin position="6"/>
        <end position="25"/>
    </location>
</feature>
<proteinExistence type="predicted"/>
<protein>
    <recommendedName>
        <fullName evidence="4">FixH protein</fullName>
    </recommendedName>
</protein>
<dbReference type="Proteomes" id="UP000198521">
    <property type="component" value="Unassembled WGS sequence"/>
</dbReference>
<name>A0A1H7M9A8_AQUAM</name>